<dbReference type="RefSeq" id="WP_115283287.1">
    <property type="nucleotide sequence ID" value="NZ_UHFO01000001.1"/>
</dbReference>
<proteinExistence type="predicted"/>
<evidence type="ECO:0000313" key="2">
    <source>
        <dbReference type="Proteomes" id="UP000254559"/>
    </source>
</evidence>
<dbReference type="InterPro" id="IPR012334">
    <property type="entry name" value="Pectin_lyas_fold"/>
</dbReference>
<protein>
    <submittedName>
        <fullName evidence="1">Uncharacterized protein</fullName>
    </submittedName>
</protein>
<gene>
    <name evidence="1" type="ORF">NCTC11564_01001</name>
</gene>
<dbReference type="AlphaFoldDB" id="A0A9X8T3C7"/>
<dbReference type="InterPro" id="IPR011050">
    <property type="entry name" value="Pectin_lyase_fold/virulence"/>
</dbReference>
<accession>A0A9X8T3C7</accession>
<organism evidence="1 2">
    <name type="scientific">Streptococcus dysgalactiae subsp. equisimilis</name>
    <name type="common">Streptococcus equisimilis</name>
    <dbReference type="NCBI Taxonomy" id="119602"/>
    <lineage>
        <taxon>Bacteria</taxon>
        <taxon>Bacillati</taxon>
        <taxon>Bacillota</taxon>
        <taxon>Bacilli</taxon>
        <taxon>Lactobacillales</taxon>
        <taxon>Streptococcaceae</taxon>
        <taxon>Streptococcus</taxon>
    </lineage>
</organism>
<reference evidence="1 2" key="1">
    <citation type="submission" date="2018-06" db="EMBL/GenBank/DDBJ databases">
        <authorList>
            <consortium name="Pathogen Informatics"/>
            <person name="Doyle S."/>
        </authorList>
    </citation>
    <scope>NUCLEOTIDE SEQUENCE [LARGE SCALE GENOMIC DNA]</scope>
    <source>
        <strain evidence="1 2">NCTC11564</strain>
    </source>
</reference>
<evidence type="ECO:0000313" key="1">
    <source>
        <dbReference type="EMBL" id="SUN63509.1"/>
    </source>
</evidence>
<dbReference type="Proteomes" id="UP000254559">
    <property type="component" value="Unassembled WGS sequence"/>
</dbReference>
<dbReference type="Gene3D" id="2.160.20.10">
    <property type="entry name" value="Single-stranded right-handed beta-helix, Pectin lyase-like"/>
    <property type="match status" value="1"/>
</dbReference>
<name>A0A9X8T3C7_STREQ</name>
<dbReference type="SUPFAM" id="SSF51126">
    <property type="entry name" value="Pectin lyase-like"/>
    <property type="match status" value="1"/>
</dbReference>
<comment type="caution">
    <text evidence="1">The sequence shown here is derived from an EMBL/GenBank/DDBJ whole genome shotgun (WGS) entry which is preliminary data.</text>
</comment>
<dbReference type="EMBL" id="UHFO01000001">
    <property type="protein sequence ID" value="SUN63509.1"/>
    <property type="molecule type" value="Genomic_DNA"/>
</dbReference>
<sequence length="480" mass="53643">MIRKKRIFGLFRVSELLLVGLLISLLLALFALTNSFSTLHNMLATAGLIQRSANQKPHYQVGQEVQVKLPGKYRDWIGKVSKRLANLDDKYRLNHHYEITFPTEQVSIHVGESDLTKADKAKFAKGDIVKLSSPKVKEDGNTYQGQLATVEKVKTHHAPSSGGYQYDMTLNDGQHLDGIPEKAIVVPYRIALKEENTAQENNQLLRKAFTYAQTHPNSILAFPKGQFRIGSITPDVDYAVLPSETAIVGNQTELIIQGTMYWFGFPTGPEAHQGVHHLTLAGIHFKASDLNKGNHFMIMADHGSDWHVYNNRFTMVHQRNSHLFDLGSLQNSLFEKNDFIGYAPELTEESGLLSKAGGHDFFSEAIQFDAATHRFAWDCDLLKKIAPNYDAFNQIRHLCHNITISQNQFLPYIDSKGKLKAYSGSIGQHSSEVGAITVINNVFASSIVSRANKEPSPSWFMEPIHFSPNSPVTIVGNTIN</sequence>